<feature type="transmembrane region" description="Helical" evidence="5">
    <location>
        <begin position="527"/>
        <end position="548"/>
    </location>
</feature>
<evidence type="ECO:0000313" key="9">
    <source>
        <dbReference type="Proteomes" id="UP001153292"/>
    </source>
</evidence>
<keyword evidence="5" id="KW-1133">Transmembrane helix</keyword>
<evidence type="ECO:0000259" key="7">
    <source>
        <dbReference type="Pfam" id="PF22248"/>
    </source>
</evidence>
<keyword evidence="5" id="KW-0472">Membrane</keyword>
<accession>A0ABN8LEC9</accession>
<feature type="transmembrane region" description="Helical" evidence="5">
    <location>
        <begin position="459"/>
        <end position="480"/>
    </location>
</feature>
<evidence type="ECO:0000259" key="6">
    <source>
        <dbReference type="Pfam" id="PF04389"/>
    </source>
</evidence>
<feature type="domain" description="Peptidase M28" evidence="6">
    <location>
        <begin position="156"/>
        <end position="350"/>
    </location>
</feature>
<proteinExistence type="inferred from homology"/>
<dbReference type="Proteomes" id="UP001153292">
    <property type="component" value="Chromosome 23"/>
</dbReference>
<keyword evidence="4" id="KW-0256">Endoplasmic reticulum</keyword>
<evidence type="ECO:0000256" key="4">
    <source>
        <dbReference type="ARBA" id="ARBA00022824"/>
    </source>
</evidence>
<dbReference type="EMBL" id="OU963916">
    <property type="protein sequence ID" value="CAH2986893.1"/>
    <property type="molecule type" value="Genomic_DNA"/>
</dbReference>
<comment type="similarity">
    <text evidence="3">Belongs to the peptidase M28 family.</text>
</comment>
<evidence type="ECO:0000256" key="1">
    <source>
        <dbReference type="ARBA" id="ARBA00001947"/>
    </source>
</evidence>
<feature type="transmembrane region" description="Helical" evidence="5">
    <location>
        <begin position="37"/>
        <end position="56"/>
    </location>
</feature>
<dbReference type="Pfam" id="PF04389">
    <property type="entry name" value="Peptidase_M28"/>
    <property type="match status" value="1"/>
</dbReference>
<dbReference type="PANTHER" id="PTHR12147:SF22">
    <property type="entry name" value="ENDOPLASMIC RETICULUM METALLOPEPTIDASE 1"/>
    <property type="match status" value="1"/>
</dbReference>
<dbReference type="Pfam" id="PF22248">
    <property type="entry name" value="ERMP1_C"/>
    <property type="match status" value="1"/>
</dbReference>
<evidence type="ECO:0008006" key="10">
    <source>
        <dbReference type="Google" id="ProtNLM"/>
    </source>
</evidence>
<dbReference type="InterPro" id="IPR007484">
    <property type="entry name" value="Peptidase_M28"/>
</dbReference>
<dbReference type="InterPro" id="IPR045175">
    <property type="entry name" value="M28_fam"/>
</dbReference>
<dbReference type="Gene3D" id="3.40.630.10">
    <property type="entry name" value="Zn peptidases"/>
    <property type="match status" value="1"/>
</dbReference>
<reference evidence="8" key="1">
    <citation type="submission" date="2021-12" db="EMBL/GenBank/DDBJ databases">
        <authorList>
            <person name="King R."/>
        </authorList>
    </citation>
    <scope>NUCLEOTIDE SEQUENCE</scope>
</reference>
<evidence type="ECO:0000256" key="3">
    <source>
        <dbReference type="ARBA" id="ARBA00010918"/>
    </source>
</evidence>
<keyword evidence="9" id="KW-1185">Reference proteome</keyword>
<dbReference type="PANTHER" id="PTHR12147">
    <property type="entry name" value="METALLOPEPTIDASE M28 FAMILY MEMBER"/>
    <property type="match status" value="1"/>
</dbReference>
<feature type="transmembrane region" description="Helical" evidence="5">
    <location>
        <begin position="375"/>
        <end position="408"/>
    </location>
</feature>
<feature type="domain" description="Endoplasmic reticulum metallopeptidase 1-like C-terminal" evidence="7">
    <location>
        <begin position="651"/>
        <end position="884"/>
    </location>
</feature>
<evidence type="ECO:0000313" key="8">
    <source>
        <dbReference type="EMBL" id="CAH2986893.1"/>
    </source>
</evidence>
<feature type="transmembrane region" description="Helical" evidence="5">
    <location>
        <begin position="595"/>
        <end position="619"/>
    </location>
</feature>
<comment type="cofactor">
    <cofactor evidence="1">
        <name>Zn(2+)</name>
        <dbReference type="ChEBI" id="CHEBI:29105"/>
    </cofactor>
</comment>
<protein>
    <recommendedName>
        <fullName evidence="10">Peptidase M28 domain-containing protein</fullName>
    </recommendedName>
</protein>
<keyword evidence="5" id="KW-0812">Transmembrane</keyword>
<comment type="subcellular location">
    <subcellularLocation>
        <location evidence="2">Endoplasmic reticulum membrane</location>
        <topology evidence="2">Multi-pass membrane protein</topology>
    </subcellularLocation>
</comment>
<feature type="transmembrane region" description="Helical" evidence="5">
    <location>
        <begin position="501"/>
        <end position="521"/>
    </location>
</feature>
<evidence type="ECO:0000256" key="2">
    <source>
        <dbReference type="ARBA" id="ARBA00004477"/>
    </source>
</evidence>
<sequence>MNGAGDENNGLKHKNAEYSVVFEITRKGLHLYEPVKSVPSIFIILVLGLYILLGFLTQLIEDDMPRVITEAEISNDDWNTFSEESALKYLQRIIGNQPRVAGTSYHLQKTRDMYAIVQEIASQARIPIRTEWQVASGDYLLNFSSPFVNYYQNASNIIAVLEGESGFKANGETGASLLVNCHYDSVPFALGASDNAIFCACMAETLLRLSRRQQRLKYNIVFLFNGAEENPLQASHAFLQHRWAVGVTSVLNLDAAGMNGKPSVFQVTDKRILGAYARGTPRPSAQSVGEFLFTSGIIPSDTDFRIFRDFGNIQGVDVAFTKGGHVYHTRNDRPELIKTGVVQNAGNMLLGVLIAAADMDLNEGVDSTPMVYSDYLNMFVITLSYPAALGIDIMVAILALLSVVYYVWLAGPRWSTVQELLIVLLGRLAALIAGFTVVLVTTPLAVATTIQLRYLTQPWLVVAMYWLPYFIATVAAAHCFDAWRQQKSGLNRSIRTLQAMAATRLFLACLLLVMAAVPAITPLRYALSAPLLIMTMAAFTSISVVRYLRLQGYQHLILEVLLSVPSVMYIFMLALRLNSIMLPIMGRSSANYPDYLVAVINLVMAILAGITVSGVELLFSRRRLWLPLGLVGATCFILMFIPFSPYQDEGTSVQRHHWFHSEIVSFDRSQSVVERTAGVLITKHDPYTISRAQRELTTAGLALNVRTDNINSCAYRTYCDLPLYRMAFGRVLSEALFIYTSPPAPLTPAPHAAANIQCNGDICNYNFTFTVSPHNLITFQPRNNVSLLSWSLQSSPWPAYRLQDRPVYSIIHSVATYNEAIPPLRISLVLRAPVSIQSGPLLDVSLHSHLIHHPEAFTTEYTNLLASAPKYFNIASFISFRHNYVF</sequence>
<feature type="transmembrane region" description="Helical" evidence="5">
    <location>
        <begin position="624"/>
        <end position="643"/>
    </location>
</feature>
<organism evidence="8 9">
    <name type="scientific">Chilo suppressalis</name>
    <name type="common">Asiatic rice borer moth</name>
    <dbReference type="NCBI Taxonomy" id="168631"/>
    <lineage>
        <taxon>Eukaryota</taxon>
        <taxon>Metazoa</taxon>
        <taxon>Ecdysozoa</taxon>
        <taxon>Arthropoda</taxon>
        <taxon>Hexapoda</taxon>
        <taxon>Insecta</taxon>
        <taxon>Pterygota</taxon>
        <taxon>Neoptera</taxon>
        <taxon>Endopterygota</taxon>
        <taxon>Lepidoptera</taxon>
        <taxon>Glossata</taxon>
        <taxon>Ditrysia</taxon>
        <taxon>Pyraloidea</taxon>
        <taxon>Crambidae</taxon>
        <taxon>Crambinae</taxon>
        <taxon>Chilo</taxon>
    </lineage>
</organism>
<dbReference type="SUPFAM" id="SSF53187">
    <property type="entry name" value="Zn-dependent exopeptidases"/>
    <property type="match status" value="1"/>
</dbReference>
<evidence type="ECO:0000256" key="5">
    <source>
        <dbReference type="SAM" id="Phobius"/>
    </source>
</evidence>
<feature type="transmembrane region" description="Helical" evidence="5">
    <location>
        <begin position="336"/>
        <end position="355"/>
    </location>
</feature>
<dbReference type="InterPro" id="IPR053973">
    <property type="entry name" value="ERMP1-like_C"/>
</dbReference>
<gene>
    <name evidence="8" type="ORF">CHILSU_LOCUS6569</name>
</gene>
<feature type="transmembrane region" description="Helical" evidence="5">
    <location>
        <begin position="420"/>
        <end position="447"/>
    </location>
</feature>
<feature type="transmembrane region" description="Helical" evidence="5">
    <location>
        <begin position="555"/>
        <end position="575"/>
    </location>
</feature>
<name>A0ABN8LEC9_CHISP</name>